<comment type="caution">
    <text evidence="2">The sequence shown here is derived from an EMBL/GenBank/DDBJ whole genome shotgun (WGS) entry which is preliminary data.</text>
</comment>
<proteinExistence type="predicted"/>
<dbReference type="Proteomes" id="UP001376459">
    <property type="component" value="Unassembled WGS sequence"/>
</dbReference>
<evidence type="ECO:0000256" key="1">
    <source>
        <dbReference type="SAM" id="MobiDB-lite"/>
    </source>
</evidence>
<evidence type="ECO:0000313" key="3">
    <source>
        <dbReference type="Proteomes" id="UP001376459"/>
    </source>
</evidence>
<accession>A0ABU8UP71</accession>
<gene>
    <name evidence="2" type="ORF">WKI71_26800</name>
</gene>
<organism evidence="2 3">
    <name type="scientific">Streptomyces machairae</name>
    <dbReference type="NCBI Taxonomy" id="3134109"/>
    <lineage>
        <taxon>Bacteria</taxon>
        <taxon>Bacillati</taxon>
        <taxon>Actinomycetota</taxon>
        <taxon>Actinomycetes</taxon>
        <taxon>Kitasatosporales</taxon>
        <taxon>Streptomycetaceae</taxon>
        <taxon>Streptomyces</taxon>
    </lineage>
</organism>
<protein>
    <submittedName>
        <fullName evidence="2">Uncharacterized protein</fullName>
    </submittedName>
</protein>
<name>A0ABU8UP71_9ACTN</name>
<feature type="compositionally biased region" description="Polar residues" evidence="1">
    <location>
        <begin position="228"/>
        <end position="242"/>
    </location>
</feature>
<reference evidence="2 3" key="1">
    <citation type="submission" date="2024-03" db="EMBL/GenBank/DDBJ databases">
        <title>Novel Streptomyces species of biotechnological and ecological value are a feature of Machair soil.</title>
        <authorList>
            <person name="Prole J.R."/>
            <person name="Goodfellow M."/>
            <person name="Allenby N."/>
            <person name="Ward A.C."/>
        </authorList>
    </citation>
    <scope>NUCLEOTIDE SEQUENCE [LARGE SCALE GENOMIC DNA]</scope>
    <source>
        <strain evidence="2 3">MS1.AVA.1</strain>
    </source>
</reference>
<dbReference type="EMBL" id="JBBKAK010000001">
    <property type="protein sequence ID" value="MEJ8670715.1"/>
    <property type="molecule type" value="Genomic_DNA"/>
</dbReference>
<keyword evidence="3" id="KW-1185">Reference proteome</keyword>
<feature type="region of interest" description="Disordered" evidence="1">
    <location>
        <begin position="209"/>
        <end position="242"/>
    </location>
</feature>
<sequence>MAGGWVGRRAGQLNGPADSSGLVVVLVIDEQVLHPLDGADSVEPGIDTGKVRTGGDPLPHLIGDGDATPLQDTQNTFRLALGPSFDLALGPSFDFALGLALQVRLLEEGSRPGKYVATIFSSSLHVSRAGVFSRPTSSNSHQYMAVALSSDRIPWAIKFSMAGLFLLSLCTIAANVAIAGCRATIDSSVISGTFSGPSTKGRVTCVSHAPTRHSKGPAAQLAVDRSRQTATSSTGKSNFARR</sequence>
<evidence type="ECO:0000313" key="2">
    <source>
        <dbReference type="EMBL" id="MEJ8670715.1"/>
    </source>
</evidence>